<feature type="domain" description="Bacteriophage T5 Orf172 DNA-binding" evidence="1">
    <location>
        <begin position="12"/>
        <end position="92"/>
    </location>
</feature>
<evidence type="ECO:0000313" key="2">
    <source>
        <dbReference type="EMBL" id="NOU81575.1"/>
    </source>
</evidence>
<dbReference type="RefSeq" id="WP_171719046.1">
    <property type="nucleotide sequence ID" value="NZ_WHOB01000066.1"/>
</dbReference>
<organism evidence="2 3">
    <name type="scientific">Paenibacillus phytohabitans</name>
    <dbReference type="NCBI Taxonomy" id="2654978"/>
    <lineage>
        <taxon>Bacteria</taxon>
        <taxon>Bacillati</taxon>
        <taxon>Bacillota</taxon>
        <taxon>Bacilli</taxon>
        <taxon>Bacillales</taxon>
        <taxon>Paenibacillaceae</taxon>
        <taxon>Paenibacillus</taxon>
    </lineage>
</organism>
<protein>
    <submittedName>
        <fullName evidence="2">GIY-YIG nuclease family protein</fullName>
    </submittedName>
</protein>
<comment type="caution">
    <text evidence="2">The sequence shown here is derived from an EMBL/GenBank/DDBJ whole genome shotgun (WGS) entry which is preliminary data.</text>
</comment>
<reference evidence="2 3" key="1">
    <citation type="submission" date="2019-10" db="EMBL/GenBank/DDBJ databases">
        <title>Description of Paenibacillus terricola sp. nov.</title>
        <authorList>
            <person name="Carlier A."/>
            <person name="Qi S."/>
        </authorList>
    </citation>
    <scope>NUCLEOTIDE SEQUENCE [LARGE SCALE GENOMIC DNA]</scope>
    <source>
        <strain evidence="2 3">LMG 31459</strain>
    </source>
</reference>
<evidence type="ECO:0000259" key="1">
    <source>
        <dbReference type="SMART" id="SM00974"/>
    </source>
</evidence>
<gene>
    <name evidence="2" type="ORF">GC101_22190</name>
</gene>
<dbReference type="EMBL" id="WHOB01000066">
    <property type="protein sequence ID" value="NOU81575.1"/>
    <property type="molecule type" value="Genomic_DNA"/>
</dbReference>
<dbReference type="Pfam" id="PF10544">
    <property type="entry name" value="T5orf172"/>
    <property type="match status" value="1"/>
</dbReference>
<keyword evidence="3" id="KW-1185">Reference proteome</keyword>
<name>A0ABX1YP76_9BACL</name>
<accession>A0ABX1YP76</accession>
<dbReference type="InterPro" id="IPR018306">
    <property type="entry name" value="Phage_T5_Orf172_DNA-bd"/>
</dbReference>
<dbReference type="Proteomes" id="UP000596857">
    <property type="component" value="Unassembled WGS sequence"/>
</dbReference>
<sequence>MSNGYVYVLTNESMKGLVKIGITSISPLERARKLSKHTSVPTPFKVAYEVYIENSKELEKEIHTELDDFRVNSRREFFNYPLNKTIELVQLLSKKDRSNNEDIYESIDILGALKEKYEDFINESVTSVKLYQTKERVSLQVTSEYEIGNDLLDEVIRRTDLGFISDGEYEKSLAFDPKKPIQVNVDSFLMSSPATHVVSHTDLFTEKGAEQLYNEDVHGIQYSNED</sequence>
<evidence type="ECO:0000313" key="3">
    <source>
        <dbReference type="Proteomes" id="UP000596857"/>
    </source>
</evidence>
<proteinExistence type="predicted"/>
<dbReference type="SMART" id="SM00974">
    <property type="entry name" value="T5orf172"/>
    <property type="match status" value="1"/>
</dbReference>